<proteinExistence type="inferred from homology"/>
<dbReference type="PANTHER" id="PTHR47359">
    <property type="entry name" value="PEPTIDOGLYCAN DL-ENDOPEPTIDASE CWLO"/>
    <property type="match status" value="1"/>
</dbReference>
<keyword evidence="6" id="KW-0732">Signal</keyword>
<evidence type="ECO:0000256" key="1">
    <source>
        <dbReference type="ARBA" id="ARBA00007074"/>
    </source>
</evidence>
<dbReference type="RefSeq" id="WP_323378869.1">
    <property type="nucleotide sequence ID" value="NZ_WEGJ01000052.1"/>
</dbReference>
<dbReference type="PANTHER" id="PTHR47359:SF3">
    <property type="entry name" value="NLP_P60 DOMAIN-CONTAINING PROTEIN-RELATED"/>
    <property type="match status" value="1"/>
</dbReference>
<evidence type="ECO:0000256" key="2">
    <source>
        <dbReference type="ARBA" id="ARBA00022670"/>
    </source>
</evidence>
<gene>
    <name evidence="8" type="ORF">SRB5_65370</name>
</gene>
<evidence type="ECO:0000313" key="8">
    <source>
        <dbReference type="EMBL" id="MQY16339.1"/>
    </source>
</evidence>
<dbReference type="InterPro" id="IPR006311">
    <property type="entry name" value="TAT_signal"/>
</dbReference>
<dbReference type="EMBL" id="WEGJ01000052">
    <property type="protein sequence ID" value="MQY16339.1"/>
    <property type="molecule type" value="Genomic_DNA"/>
</dbReference>
<feature type="coiled-coil region" evidence="5">
    <location>
        <begin position="53"/>
        <end position="101"/>
    </location>
</feature>
<evidence type="ECO:0000256" key="5">
    <source>
        <dbReference type="SAM" id="Coils"/>
    </source>
</evidence>
<dbReference type="Proteomes" id="UP000466345">
    <property type="component" value="Unassembled WGS sequence"/>
</dbReference>
<evidence type="ECO:0000256" key="3">
    <source>
        <dbReference type="ARBA" id="ARBA00022801"/>
    </source>
</evidence>
<comment type="similarity">
    <text evidence="1">Belongs to the peptidase C40 family.</text>
</comment>
<evidence type="ECO:0000259" key="7">
    <source>
        <dbReference type="PROSITE" id="PS51935"/>
    </source>
</evidence>
<dbReference type="PROSITE" id="PS51935">
    <property type="entry name" value="NLPC_P60"/>
    <property type="match status" value="1"/>
</dbReference>
<feature type="coiled-coil region" evidence="5">
    <location>
        <begin position="155"/>
        <end position="196"/>
    </location>
</feature>
<dbReference type="PROSITE" id="PS51318">
    <property type="entry name" value="TAT"/>
    <property type="match status" value="1"/>
</dbReference>
<name>A0A7K0CS92_9ACTN</name>
<dbReference type="SUPFAM" id="SSF54001">
    <property type="entry name" value="Cysteine proteinases"/>
    <property type="match status" value="1"/>
</dbReference>
<feature type="signal peptide" evidence="6">
    <location>
        <begin position="1"/>
        <end position="40"/>
    </location>
</feature>
<evidence type="ECO:0000256" key="4">
    <source>
        <dbReference type="ARBA" id="ARBA00022807"/>
    </source>
</evidence>
<evidence type="ECO:0000313" key="9">
    <source>
        <dbReference type="Proteomes" id="UP000466345"/>
    </source>
</evidence>
<protein>
    <recommendedName>
        <fullName evidence="7">NlpC/P60 domain-containing protein</fullName>
    </recommendedName>
</protein>
<keyword evidence="2" id="KW-0645">Protease</keyword>
<keyword evidence="4" id="KW-0788">Thiol protease</keyword>
<dbReference type="InterPro" id="IPR000064">
    <property type="entry name" value="NLP_P60_dom"/>
</dbReference>
<feature type="chain" id="PRO_5029657920" description="NlpC/P60 domain-containing protein" evidence="6">
    <location>
        <begin position="41"/>
        <end position="347"/>
    </location>
</feature>
<keyword evidence="5" id="KW-0175">Coiled coil</keyword>
<dbReference type="GO" id="GO:0006508">
    <property type="term" value="P:proteolysis"/>
    <property type="evidence" value="ECO:0007669"/>
    <property type="project" value="UniProtKB-KW"/>
</dbReference>
<keyword evidence="3" id="KW-0378">Hydrolase</keyword>
<dbReference type="GO" id="GO:0008234">
    <property type="term" value="F:cysteine-type peptidase activity"/>
    <property type="evidence" value="ECO:0007669"/>
    <property type="project" value="UniProtKB-KW"/>
</dbReference>
<reference evidence="8 9" key="1">
    <citation type="submission" date="2019-10" db="EMBL/GenBank/DDBJ databases">
        <title>Streptomyces smaragdinus sp. nov. and Streptomyces fabii sp. nov., isolated from the gut of fungus growing-termite Macrotermes natalensis.</title>
        <authorList>
            <person name="Schwitalla J."/>
            <person name="Benndorf R."/>
            <person name="Martin K."/>
            <person name="De Beer W."/>
            <person name="Kaster A.-K."/>
            <person name="Vollmers J."/>
            <person name="Poulsen M."/>
            <person name="Beemelmanns C."/>
        </authorList>
    </citation>
    <scope>NUCLEOTIDE SEQUENCE [LARGE SCALE GENOMIC DNA]</scope>
    <source>
        <strain evidence="8 9">RB5</strain>
    </source>
</reference>
<comment type="caution">
    <text evidence="8">The sequence shown here is derived from an EMBL/GenBank/DDBJ whole genome shotgun (WGS) entry which is preliminary data.</text>
</comment>
<keyword evidence="9" id="KW-1185">Reference proteome</keyword>
<evidence type="ECO:0000256" key="6">
    <source>
        <dbReference type="SAM" id="SignalP"/>
    </source>
</evidence>
<dbReference type="Gene3D" id="3.90.1720.10">
    <property type="entry name" value="endopeptidase domain like (from Nostoc punctiforme)"/>
    <property type="match status" value="1"/>
</dbReference>
<dbReference type="Pfam" id="PF00877">
    <property type="entry name" value="NLPC_P60"/>
    <property type="match status" value="1"/>
</dbReference>
<dbReference type="AlphaFoldDB" id="A0A7K0CS92"/>
<feature type="domain" description="NlpC/P60" evidence="7">
    <location>
        <begin position="232"/>
        <end position="347"/>
    </location>
</feature>
<dbReference type="InterPro" id="IPR038765">
    <property type="entry name" value="Papain-like_cys_pep_sf"/>
</dbReference>
<organism evidence="8 9">
    <name type="scientific">Streptomyces smaragdinus</name>
    <dbReference type="NCBI Taxonomy" id="2585196"/>
    <lineage>
        <taxon>Bacteria</taxon>
        <taxon>Bacillati</taxon>
        <taxon>Actinomycetota</taxon>
        <taxon>Actinomycetes</taxon>
        <taxon>Kitasatosporales</taxon>
        <taxon>Streptomycetaceae</taxon>
        <taxon>Streptomyces</taxon>
    </lineage>
</organism>
<accession>A0A7K0CS92</accession>
<dbReference type="InterPro" id="IPR051794">
    <property type="entry name" value="PG_Endopeptidase_C40"/>
</dbReference>
<sequence>MAAHSKSRRGRSRPRRSTVRVAGVLALAGAAGALGGPVQAEPQLSPAQVRARVDRLHQEAETATERYNGAREAAERAEGRIDRMRDAAARRREELNAARAELGAFAAAQYRTGGLDPAMQLALSATPDDYLTRADLLRHTGERRARQLTALGRGLRAMERLRDTADQELTRLRETREALQRDRKTVEGKLAEARRLLNTLDPDTRASVLGGDGAPAVAADRTYRRGVPAAPNRRAAAAVSYAMAQVGKPYVWGASGPNSYDCSGLTQAAWRAAGVSLPRTTFTQINAGRRVSRGELAPGDLVFFYSSVSHVGMYIGNGQMVHAPRPGAAVRTAPLDQMPYAGAVRPA</sequence>